<dbReference type="InterPro" id="IPR034161">
    <property type="entry name" value="Pepsin-like_plant"/>
</dbReference>
<sequence>MARTTVSRTVLLLLGVVLTAQLCGCTAYVGRGDGFSVEFIHRDDVRSPYHDPSLTAHERVLGAVRRSTARAAVLAPSHVRGDDDAPAPSTDGAVSEVTSKPFEYLMAVTVGTPSTRMLAIADTGSDLIWLNCTDDKDTPPPTGVFYPANSTTFGLVDCDSGACRALNDASCTQSNHCKYLYSYGDGSRTSGLLSTETFTFDDGVARHSDEAASLRVANVNFGCSTQNAGTFPADGLVGLGGGELSLVTQLGNDTSIGRKFSYCLVPYGLNASSALNFGARADVTEPGAATTRLVRSEIDTYYTVKLESIKIGNSSFKPHGSSRIIVDSGTTLTYLDKEVLDTLVEDLTKRIKLPKAESPEKLLQLCFDISHVREGQVEASLPDVTLQLGGGAAVTLKAENSFVVVQEGTMCLAMAAASQQNPVSILGNIAQQNMHVGYDLDKRTVTFAPADCASSYASVPAPSPSPEDKYLNI</sequence>
<dbReference type="CDD" id="cd05476">
    <property type="entry name" value="pepsin_A_like_plant"/>
    <property type="match status" value="1"/>
</dbReference>
<comment type="caution">
    <text evidence="10">The sequence shown here is derived from an EMBL/GenBank/DDBJ whole genome shotgun (WGS) entry which is preliminary data.</text>
</comment>
<dbReference type="EMBL" id="JAUUTY010000003">
    <property type="protein sequence ID" value="KAK1662264.1"/>
    <property type="molecule type" value="Genomic_DNA"/>
</dbReference>
<keyword evidence="11" id="KW-1185">Reference proteome</keyword>
<evidence type="ECO:0000256" key="8">
    <source>
        <dbReference type="SAM" id="SignalP"/>
    </source>
</evidence>
<dbReference type="GO" id="GO:0004190">
    <property type="term" value="F:aspartic-type endopeptidase activity"/>
    <property type="evidence" value="ECO:0007669"/>
    <property type="project" value="UniProtKB-KW"/>
</dbReference>
<feature type="active site" evidence="6">
    <location>
        <position position="122"/>
    </location>
</feature>
<protein>
    <recommendedName>
        <fullName evidence="9">Peptidase A1 domain-containing protein</fullName>
    </recommendedName>
</protein>
<dbReference type="PANTHER" id="PTHR47967">
    <property type="entry name" value="OS07G0603500 PROTEIN-RELATED"/>
    <property type="match status" value="1"/>
</dbReference>
<accession>A0AAD8SR62</accession>
<dbReference type="GO" id="GO:0005576">
    <property type="term" value="C:extracellular region"/>
    <property type="evidence" value="ECO:0007669"/>
    <property type="project" value="TreeGrafter"/>
</dbReference>
<dbReference type="InterPro" id="IPR051708">
    <property type="entry name" value="Plant_Aspart_Prot_A1"/>
</dbReference>
<evidence type="ECO:0000259" key="9">
    <source>
        <dbReference type="PROSITE" id="PS51767"/>
    </source>
</evidence>
<keyword evidence="8" id="KW-0732">Signal</keyword>
<feature type="domain" description="Peptidase A1" evidence="9">
    <location>
        <begin position="104"/>
        <end position="448"/>
    </location>
</feature>
<gene>
    <name evidence="10" type="ORF">QYE76_050423</name>
</gene>
<dbReference type="Gene3D" id="2.40.70.10">
    <property type="entry name" value="Acid Proteases"/>
    <property type="match status" value="2"/>
</dbReference>
<evidence type="ECO:0000313" key="10">
    <source>
        <dbReference type="EMBL" id="KAK1662264.1"/>
    </source>
</evidence>
<name>A0AAD8SR62_LOLMU</name>
<dbReference type="InterPro" id="IPR032799">
    <property type="entry name" value="TAXi_C"/>
</dbReference>
<dbReference type="PANTHER" id="PTHR47967:SF128">
    <property type="entry name" value="ASPARTIC PROTEINASE CDR1-LIKE"/>
    <property type="match status" value="1"/>
</dbReference>
<organism evidence="10 11">
    <name type="scientific">Lolium multiflorum</name>
    <name type="common">Italian ryegrass</name>
    <name type="synonym">Lolium perenne subsp. multiflorum</name>
    <dbReference type="NCBI Taxonomy" id="4521"/>
    <lineage>
        <taxon>Eukaryota</taxon>
        <taxon>Viridiplantae</taxon>
        <taxon>Streptophyta</taxon>
        <taxon>Embryophyta</taxon>
        <taxon>Tracheophyta</taxon>
        <taxon>Spermatophyta</taxon>
        <taxon>Magnoliopsida</taxon>
        <taxon>Liliopsida</taxon>
        <taxon>Poales</taxon>
        <taxon>Poaceae</taxon>
        <taxon>BOP clade</taxon>
        <taxon>Pooideae</taxon>
        <taxon>Poodae</taxon>
        <taxon>Poeae</taxon>
        <taxon>Poeae Chloroplast Group 2 (Poeae type)</taxon>
        <taxon>Loliodinae</taxon>
        <taxon>Loliinae</taxon>
        <taxon>Lolium</taxon>
    </lineage>
</organism>
<dbReference type="PRINTS" id="PR00792">
    <property type="entry name" value="PEPSIN"/>
</dbReference>
<dbReference type="InterPro" id="IPR033121">
    <property type="entry name" value="PEPTIDASE_A1"/>
</dbReference>
<dbReference type="Pfam" id="PF14541">
    <property type="entry name" value="TAXi_C"/>
    <property type="match status" value="1"/>
</dbReference>
<feature type="signal peptide" evidence="8">
    <location>
        <begin position="1"/>
        <end position="27"/>
    </location>
</feature>
<dbReference type="SUPFAM" id="SSF50630">
    <property type="entry name" value="Acid proteases"/>
    <property type="match status" value="1"/>
</dbReference>
<evidence type="ECO:0000256" key="7">
    <source>
        <dbReference type="SAM" id="MobiDB-lite"/>
    </source>
</evidence>
<dbReference type="Proteomes" id="UP001231189">
    <property type="component" value="Unassembled WGS sequence"/>
</dbReference>
<evidence type="ECO:0000256" key="2">
    <source>
        <dbReference type="ARBA" id="ARBA00022670"/>
    </source>
</evidence>
<dbReference type="PROSITE" id="PS51767">
    <property type="entry name" value="PEPTIDASE_A1"/>
    <property type="match status" value="1"/>
</dbReference>
<evidence type="ECO:0000256" key="4">
    <source>
        <dbReference type="ARBA" id="ARBA00022801"/>
    </source>
</evidence>
<keyword evidence="2" id="KW-0645">Protease</keyword>
<evidence type="ECO:0000256" key="1">
    <source>
        <dbReference type="ARBA" id="ARBA00007447"/>
    </source>
</evidence>
<keyword evidence="5" id="KW-0325">Glycoprotein</keyword>
<comment type="similarity">
    <text evidence="1">Belongs to the peptidase A1 family.</text>
</comment>
<feature type="chain" id="PRO_5042033667" description="Peptidase A1 domain-containing protein" evidence="8">
    <location>
        <begin position="28"/>
        <end position="473"/>
    </location>
</feature>
<dbReference type="InterPro" id="IPR021109">
    <property type="entry name" value="Peptidase_aspartic_dom_sf"/>
</dbReference>
<dbReference type="InterPro" id="IPR001461">
    <property type="entry name" value="Aspartic_peptidase_A1"/>
</dbReference>
<dbReference type="AlphaFoldDB" id="A0AAD8SR62"/>
<evidence type="ECO:0000256" key="5">
    <source>
        <dbReference type="ARBA" id="ARBA00023180"/>
    </source>
</evidence>
<feature type="region of interest" description="Disordered" evidence="7">
    <location>
        <begin position="75"/>
        <end position="94"/>
    </location>
</feature>
<evidence type="ECO:0000313" key="11">
    <source>
        <dbReference type="Proteomes" id="UP001231189"/>
    </source>
</evidence>
<dbReference type="InterPro" id="IPR032861">
    <property type="entry name" value="TAXi_N"/>
</dbReference>
<dbReference type="GO" id="GO:0006508">
    <property type="term" value="P:proteolysis"/>
    <property type="evidence" value="ECO:0007669"/>
    <property type="project" value="UniProtKB-KW"/>
</dbReference>
<keyword evidence="3" id="KW-0064">Aspartyl protease</keyword>
<reference evidence="10" key="1">
    <citation type="submission" date="2023-07" db="EMBL/GenBank/DDBJ databases">
        <title>A chromosome-level genome assembly of Lolium multiflorum.</title>
        <authorList>
            <person name="Chen Y."/>
            <person name="Copetti D."/>
            <person name="Kolliker R."/>
            <person name="Studer B."/>
        </authorList>
    </citation>
    <scope>NUCLEOTIDE SEQUENCE</scope>
    <source>
        <strain evidence="10">02402/16</strain>
        <tissue evidence="10">Leaf</tissue>
    </source>
</reference>
<dbReference type="Pfam" id="PF14543">
    <property type="entry name" value="TAXi_N"/>
    <property type="match status" value="1"/>
</dbReference>
<proteinExistence type="inferred from homology"/>
<evidence type="ECO:0000256" key="6">
    <source>
        <dbReference type="PIRSR" id="PIRSR601461-1"/>
    </source>
</evidence>
<evidence type="ECO:0000256" key="3">
    <source>
        <dbReference type="ARBA" id="ARBA00022750"/>
    </source>
</evidence>
<feature type="active site" evidence="6">
    <location>
        <position position="327"/>
    </location>
</feature>
<keyword evidence="4" id="KW-0378">Hydrolase</keyword>